<gene>
    <name evidence="2" type="ORF">Poli38472_008413</name>
</gene>
<dbReference type="PROSITE" id="PS51335">
    <property type="entry name" value="ELMO"/>
    <property type="match status" value="1"/>
</dbReference>
<dbReference type="PANTHER" id="PTHR12771:SF56">
    <property type="entry name" value="CED-12"/>
    <property type="match status" value="1"/>
</dbReference>
<dbReference type="Proteomes" id="UP000794436">
    <property type="component" value="Unassembled WGS sequence"/>
</dbReference>
<accession>A0A8K1CNB3</accession>
<comment type="caution">
    <text evidence="2">The sequence shown here is derived from an EMBL/GenBank/DDBJ whole genome shotgun (WGS) entry which is preliminary data.</text>
</comment>
<dbReference type="InterPro" id="IPR006816">
    <property type="entry name" value="ELMO_dom"/>
</dbReference>
<reference evidence="2" key="1">
    <citation type="submission" date="2019-03" db="EMBL/GenBank/DDBJ databases">
        <title>Long read genome sequence of the mycoparasitic Pythium oligandrum ATCC 38472 isolated from sugarbeet rhizosphere.</title>
        <authorList>
            <person name="Gaulin E."/>
        </authorList>
    </citation>
    <scope>NUCLEOTIDE SEQUENCE</scope>
    <source>
        <strain evidence="2">ATCC 38472_TT</strain>
    </source>
</reference>
<keyword evidence="3" id="KW-1185">Reference proteome</keyword>
<dbReference type="Pfam" id="PF00778">
    <property type="entry name" value="DIX"/>
    <property type="match status" value="1"/>
</dbReference>
<dbReference type="InterPro" id="IPR050868">
    <property type="entry name" value="ELMO_domain-containing"/>
</dbReference>
<evidence type="ECO:0000259" key="1">
    <source>
        <dbReference type="PROSITE" id="PS51335"/>
    </source>
</evidence>
<dbReference type="AlphaFoldDB" id="A0A8K1CNB3"/>
<dbReference type="InterPro" id="IPR001158">
    <property type="entry name" value="DIX"/>
</dbReference>
<evidence type="ECO:0000313" key="3">
    <source>
        <dbReference type="Proteomes" id="UP000794436"/>
    </source>
</evidence>
<proteinExistence type="predicted"/>
<dbReference type="InterPro" id="IPR029071">
    <property type="entry name" value="Ubiquitin-like_domsf"/>
</dbReference>
<dbReference type="PANTHER" id="PTHR12771">
    <property type="entry name" value="ENGULFMENT AND CELL MOTILITY"/>
    <property type="match status" value="1"/>
</dbReference>
<dbReference type="EMBL" id="SPLM01000037">
    <property type="protein sequence ID" value="TMW65771.1"/>
    <property type="molecule type" value="Genomic_DNA"/>
</dbReference>
<dbReference type="OrthoDB" id="67155at2759"/>
<organism evidence="2 3">
    <name type="scientific">Pythium oligandrum</name>
    <name type="common">Mycoparasitic fungus</name>
    <dbReference type="NCBI Taxonomy" id="41045"/>
    <lineage>
        <taxon>Eukaryota</taxon>
        <taxon>Sar</taxon>
        <taxon>Stramenopiles</taxon>
        <taxon>Oomycota</taxon>
        <taxon>Peronosporomycetes</taxon>
        <taxon>Pythiales</taxon>
        <taxon>Pythiaceae</taxon>
        <taxon>Pythium</taxon>
    </lineage>
</organism>
<evidence type="ECO:0000313" key="2">
    <source>
        <dbReference type="EMBL" id="TMW65771.1"/>
    </source>
</evidence>
<name>A0A8K1CNB3_PYTOL</name>
<dbReference type="SUPFAM" id="SSF54236">
    <property type="entry name" value="Ubiquitin-like"/>
    <property type="match status" value="1"/>
</dbReference>
<feature type="domain" description="ELMO" evidence="1">
    <location>
        <begin position="219"/>
        <end position="375"/>
    </location>
</feature>
<dbReference type="Pfam" id="PF04727">
    <property type="entry name" value="ELMO_CED12"/>
    <property type="match status" value="1"/>
</dbReference>
<protein>
    <recommendedName>
        <fullName evidence="1">ELMO domain-containing protein</fullName>
    </recommendedName>
</protein>
<sequence>MANAGVLCRYFFQAMLVDEDAPPEDYASSLLLSPQPTLAELRRAFPFVGKYHFRLQLATKDGSYCWLDLTDDKRVLPVTRGEIRVKVLQVSAEADESEEEGPEWVDIPEDRLYDAYFQTHYPANGRRVDNNNYNGGGSSGLSSTQDVGAVLSGVKKALASKMKQSGLGQTLQKQSAKMWDKVTGGVAGSSNSPPTAAALSQLAKLVGAMKAPLSEANREHMELLSRLWQSCFEPQPFAPRGQAWAQLGFRREDPLQELQCLLPLQCLVFFHEVHRNVALPMLNEQAIPNHPDTYAYGLVASRIAYVVADILQLKDGACLGLERPFWRLFEDPIAFFELFSITFRAFDQSWKTRSGKSAEVGFHLDFAADFAQEVLRRGPESVPVLVDYAHQMLKW</sequence>